<keyword evidence="3 6" id="KW-0812">Transmembrane</keyword>
<evidence type="ECO:0000256" key="4">
    <source>
        <dbReference type="ARBA" id="ARBA00022989"/>
    </source>
</evidence>
<reference evidence="8" key="1">
    <citation type="submission" date="2021-02" db="EMBL/GenBank/DDBJ databases">
        <authorList>
            <person name="Nowell W R."/>
        </authorList>
    </citation>
    <scope>NUCLEOTIDE SEQUENCE</scope>
</reference>
<keyword evidence="5 6" id="KW-0472">Membrane</keyword>
<proteinExistence type="predicted"/>
<gene>
    <name evidence="8" type="ORF">JXQ802_LOCUS32203</name>
    <name evidence="7" type="ORF">PYM288_LOCUS21181</name>
</gene>
<organism evidence="8 9">
    <name type="scientific">Rotaria sordida</name>
    <dbReference type="NCBI Taxonomy" id="392033"/>
    <lineage>
        <taxon>Eukaryota</taxon>
        <taxon>Metazoa</taxon>
        <taxon>Spiralia</taxon>
        <taxon>Gnathifera</taxon>
        <taxon>Rotifera</taxon>
        <taxon>Eurotatoria</taxon>
        <taxon>Bdelloidea</taxon>
        <taxon>Philodinida</taxon>
        <taxon>Philodinidae</taxon>
        <taxon>Rotaria</taxon>
    </lineage>
</organism>
<keyword evidence="9" id="KW-1185">Reference proteome</keyword>
<feature type="transmembrane region" description="Helical" evidence="6">
    <location>
        <begin position="91"/>
        <end position="114"/>
    </location>
</feature>
<evidence type="ECO:0000256" key="2">
    <source>
        <dbReference type="ARBA" id="ARBA00022448"/>
    </source>
</evidence>
<keyword evidence="2" id="KW-0813">Transport</keyword>
<dbReference type="AlphaFoldDB" id="A0A815HIR3"/>
<dbReference type="PANTHER" id="PTHR43791">
    <property type="entry name" value="PERMEASE-RELATED"/>
    <property type="match status" value="1"/>
</dbReference>
<feature type="transmembrane region" description="Helical" evidence="6">
    <location>
        <begin position="218"/>
        <end position="238"/>
    </location>
</feature>
<feature type="transmembrane region" description="Helical" evidence="6">
    <location>
        <begin position="155"/>
        <end position="174"/>
    </location>
</feature>
<evidence type="ECO:0000313" key="8">
    <source>
        <dbReference type="EMBL" id="CAF1353117.1"/>
    </source>
</evidence>
<keyword evidence="4 6" id="KW-1133">Transmembrane helix</keyword>
<accession>A0A815HIR3</accession>
<evidence type="ECO:0000256" key="6">
    <source>
        <dbReference type="SAM" id="Phobius"/>
    </source>
</evidence>
<evidence type="ECO:0000313" key="9">
    <source>
        <dbReference type="Proteomes" id="UP000663870"/>
    </source>
</evidence>
<dbReference type="GO" id="GO:0022857">
    <property type="term" value="F:transmembrane transporter activity"/>
    <property type="evidence" value="ECO:0007669"/>
    <property type="project" value="TreeGrafter"/>
</dbReference>
<dbReference type="GO" id="GO:0016020">
    <property type="term" value="C:membrane"/>
    <property type="evidence" value="ECO:0007669"/>
    <property type="project" value="UniProtKB-SubCell"/>
</dbReference>
<evidence type="ECO:0000256" key="5">
    <source>
        <dbReference type="ARBA" id="ARBA00023136"/>
    </source>
</evidence>
<sequence>MDTIITLSTTVDNRKSNDHQTTSMYNGNNVTISDKMYQKAIRALLWKLDKRLIPFLTILELFSFLNRINIGNAKIAGIENTLHLTQTEYSWAVSIYFIGFMLLEIPSTLIMRYIGPSKFLSIIMIIWGLIMVSMAFGYGISLLEVRTKLNGWQWIFILEGSPCVLLGIVTYFFLGDLPETVQWLTNTEKELLTNRLRQDTVFQIYRAEDAPYFIRSHLISLGFMVAMLFASLILKYILWRENQHRDHLSPEQRTRELTMCGQEPCDAHPDFRYVT</sequence>
<protein>
    <submittedName>
        <fullName evidence="8">Uncharacterized protein</fullName>
    </submittedName>
</protein>
<comment type="subcellular location">
    <subcellularLocation>
        <location evidence="1">Membrane</location>
        <topology evidence="1">Multi-pass membrane protein</topology>
    </subcellularLocation>
</comment>
<comment type="caution">
    <text evidence="8">The sequence shown here is derived from an EMBL/GenBank/DDBJ whole genome shotgun (WGS) entry which is preliminary data.</text>
</comment>
<feature type="transmembrane region" description="Helical" evidence="6">
    <location>
        <begin position="120"/>
        <end position="143"/>
    </location>
</feature>
<evidence type="ECO:0000256" key="1">
    <source>
        <dbReference type="ARBA" id="ARBA00004141"/>
    </source>
</evidence>
<dbReference type="Gene3D" id="1.20.1250.20">
    <property type="entry name" value="MFS general substrate transporter like domains"/>
    <property type="match status" value="1"/>
</dbReference>
<evidence type="ECO:0000256" key="3">
    <source>
        <dbReference type="ARBA" id="ARBA00022692"/>
    </source>
</evidence>
<dbReference type="PANTHER" id="PTHR43791:SF36">
    <property type="entry name" value="TRANSPORTER, PUTATIVE (AFU_ORTHOLOGUE AFUA_6G08340)-RELATED"/>
    <property type="match status" value="1"/>
</dbReference>
<dbReference type="EMBL" id="CAJNOL010001406">
    <property type="protein sequence ID" value="CAF1353117.1"/>
    <property type="molecule type" value="Genomic_DNA"/>
</dbReference>
<dbReference type="EMBL" id="CAJNOH010000820">
    <property type="protein sequence ID" value="CAF1130405.1"/>
    <property type="molecule type" value="Genomic_DNA"/>
</dbReference>
<name>A0A815HIR3_9BILA</name>
<dbReference type="Proteomes" id="UP000663870">
    <property type="component" value="Unassembled WGS sequence"/>
</dbReference>
<dbReference type="Proteomes" id="UP000663854">
    <property type="component" value="Unassembled WGS sequence"/>
</dbReference>
<dbReference type="InterPro" id="IPR036259">
    <property type="entry name" value="MFS_trans_sf"/>
</dbReference>
<dbReference type="SUPFAM" id="SSF103473">
    <property type="entry name" value="MFS general substrate transporter"/>
    <property type="match status" value="1"/>
</dbReference>
<evidence type="ECO:0000313" key="7">
    <source>
        <dbReference type="EMBL" id="CAF1130405.1"/>
    </source>
</evidence>